<dbReference type="OrthoDB" id="3771823at2759"/>
<keyword evidence="2" id="KW-0812">Transmembrane</keyword>
<sequence length="357" mass="40226">MARPISVLHSILTILPTITALPITHLTARTTLLKRARPSNKSLSIALPVTFAILSLCALIFYLTMPRATFESWFCRRKSTPPPTPQPSSPHVRSPTVLSEKISLADPDQFKTRISCPMSTHSTALPELSPVEAGAGPKFEIDSKIAPQRQPVIHEMGDGTPRRPPSAATVRKSGSFGKGDRKSRYRSRSRSNPTRPPTHRRLTSAISVKGLRKSTMERTSTFYRKSIFHFSDRRGSIFDRGSWFCQSAMEVEHETRRGRETSVDTLPAYPGPAVVRDSSETMQCVDEKEWMEGKLSTETEGRAEEVEGGTKRKREPTMDWSGMEWLRGVYSERKSKRRSFYPRDEKAEDEKSEEPSS</sequence>
<gene>
    <name evidence="3" type="ORF">K458DRAFT_492512</name>
</gene>
<feature type="compositionally biased region" description="Basic and acidic residues" evidence="1">
    <location>
        <begin position="293"/>
        <end position="310"/>
    </location>
</feature>
<name>A0A6G1IDL2_9PLEO</name>
<feature type="region of interest" description="Disordered" evidence="1">
    <location>
        <begin position="78"/>
        <end position="97"/>
    </location>
</feature>
<organism evidence="3 4">
    <name type="scientific">Lentithecium fluviatile CBS 122367</name>
    <dbReference type="NCBI Taxonomy" id="1168545"/>
    <lineage>
        <taxon>Eukaryota</taxon>
        <taxon>Fungi</taxon>
        <taxon>Dikarya</taxon>
        <taxon>Ascomycota</taxon>
        <taxon>Pezizomycotina</taxon>
        <taxon>Dothideomycetes</taxon>
        <taxon>Pleosporomycetidae</taxon>
        <taxon>Pleosporales</taxon>
        <taxon>Massarineae</taxon>
        <taxon>Lentitheciaceae</taxon>
        <taxon>Lentithecium</taxon>
    </lineage>
</organism>
<dbReference type="Proteomes" id="UP000799291">
    <property type="component" value="Unassembled WGS sequence"/>
</dbReference>
<proteinExistence type="predicted"/>
<keyword evidence="4" id="KW-1185">Reference proteome</keyword>
<dbReference type="AlphaFoldDB" id="A0A6G1IDL2"/>
<protein>
    <submittedName>
        <fullName evidence="3">Uncharacterized protein</fullName>
    </submittedName>
</protein>
<feature type="region of interest" description="Disordered" evidence="1">
    <location>
        <begin position="293"/>
        <end position="318"/>
    </location>
</feature>
<feature type="transmembrane region" description="Helical" evidence="2">
    <location>
        <begin position="44"/>
        <end position="63"/>
    </location>
</feature>
<feature type="region of interest" description="Disordered" evidence="1">
    <location>
        <begin position="141"/>
        <end position="202"/>
    </location>
</feature>
<evidence type="ECO:0000256" key="1">
    <source>
        <dbReference type="SAM" id="MobiDB-lite"/>
    </source>
</evidence>
<evidence type="ECO:0000256" key="2">
    <source>
        <dbReference type="SAM" id="Phobius"/>
    </source>
</evidence>
<keyword evidence="2" id="KW-0472">Membrane</keyword>
<keyword evidence="2" id="KW-1133">Transmembrane helix</keyword>
<dbReference type="EMBL" id="MU005636">
    <property type="protein sequence ID" value="KAF2676302.1"/>
    <property type="molecule type" value="Genomic_DNA"/>
</dbReference>
<evidence type="ECO:0000313" key="4">
    <source>
        <dbReference type="Proteomes" id="UP000799291"/>
    </source>
</evidence>
<accession>A0A6G1IDL2</accession>
<evidence type="ECO:0000313" key="3">
    <source>
        <dbReference type="EMBL" id="KAF2676302.1"/>
    </source>
</evidence>
<feature type="region of interest" description="Disordered" evidence="1">
    <location>
        <begin position="333"/>
        <end position="357"/>
    </location>
</feature>
<reference evidence="3" key="1">
    <citation type="journal article" date="2020" name="Stud. Mycol.">
        <title>101 Dothideomycetes genomes: a test case for predicting lifestyles and emergence of pathogens.</title>
        <authorList>
            <person name="Haridas S."/>
            <person name="Albert R."/>
            <person name="Binder M."/>
            <person name="Bloem J."/>
            <person name="Labutti K."/>
            <person name="Salamov A."/>
            <person name="Andreopoulos B."/>
            <person name="Baker S."/>
            <person name="Barry K."/>
            <person name="Bills G."/>
            <person name="Bluhm B."/>
            <person name="Cannon C."/>
            <person name="Castanera R."/>
            <person name="Culley D."/>
            <person name="Daum C."/>
            <person name="Ezra D."/>
            <person name="Gonzalez J."/>
            <person name="Henrissat B."/>
            <person name="Kuo A."/>
            <person name="Liang C."/>
            <person name="Lipzen A."/>
            <person name="Lutzoni F."/>
            <person name="Magnuson J."/>
            <person name="Mondo S."/>
            <person name="Nolan M."/>
            <person name="Ohm R."/>
            <person name="Pangilinan J."/>
            <person name="Park H.-J."/>
            <person name="Ramirez L."/>
            <person name="Alfaro M."/>
            <person name="Sun H."/>
            <person name="Tritt A."/>
            <person name="Yoshinaga Y."/>
            <person name="Zwiers L.-H."/>
            <person name="Turgeon B."/>
            <person name="Goodwin S."/>
            <person name="Spatafora J."/>
            <person name="Crous P."/>
            <person name="Grigoriev I."/>
        </authorList>
    </citation>
    <scope>NUCLEOTIDE SEQUENCE</scope>
    <source>
        <strain evidence="3">CBS 122367</strain>
    </source>
</reference>